<dbReference type="PROSITE" id="PS50995">
    <property type="entry name" value="HTH_MARR_2"/>
    <property type="match status" value="1"/>
</dbReference>
<protein>
    <submittedName>
        <fullName evidence="2">DNA-binding MarR family transcriptional regulator</fullName>
    </submittedName>
</protein>
<gene>
    <name evidence="2" type="ORF">GGD57_002394</name>
</gene>
<dbReference type="GO" id="GO:0006950">
    <property type="term" value="P:response to stress"/>
    <property type="evidence" value="ECO:0007669"/>
    <property type="project" value="TreeGrafter"/>
</dbReference>
<comment type="caution">
    <text evidence="2">The sequence shown here is derived from an EMBL/GenBank/DDBJ whole genome shotgun (WGS) entry which is preliminary data.</text>
</comment>
<dbReference type="EMBL" id="JACIFY010000007">
    <property type="protein sequence ID" value="MBB4235820.1"/>
    <property type="molecule type" value="Genomic_DNA"/>
</dbReference>
<dbReference type="SUPFAM" id="SSF46785">
    <property type="entry name" value="Winged helix' DNA-binding domain"/>
    <property type="match status" value="1"/>
</dbReference>
<dbReference type="GO" id="GO:0003700">
    <property type="term" value="F:DNA-binding transcription factor activity"/>
    <property type="evidence" value="ECO:0007669"/>
    <property type="project" value="InterPro"/>
</dbReference>
<dbReference type="PANTHER" id="PTHR33164:SF95">
    <property type="entry name" value="TRANSCRIPTIONAL REGULATOR"/>
    <property type="match status" value="1"/>
</dbReference>
<dbReference type="PRINTS" id="PR00598">
    <property type="entry name" value="HTHMARR"/>
</dbReference>
<sequence length="211" mass="24195">MQMNFCCLRAFLPNQQAVRAFGRYLSSSARVCRRQSRRRIIKADAEFRLDARHWDVAVRPTSFRSWKSPMTDPNESYVLDEQVGFLLRLAYQRHMALFMERMTGGLTPTQFSTLYRLREASEPLSQNALGRLVGMDAATTKGVVSRLLARDLIHVEKDGEDRRRYTLFITDTGCHLLDAVLPDVIGSSEATLARLTSTERDQLLQLLKRLI</sequence>
<feature type="domain" description="HTH marR-type" evidence="1">
    <location>
        <begin position="80"/>
        <end position="211"/>
    </location>
</feature>
<dbReference type="InterPro" id="IPR000835">
    <property type="entry name" value="HTH_MarR-typ"/>
</dbReference>
<dbReference type="AlphaFoldDB" id="A0A7W6R2Y4"/>
<dbReference type="Pfam" id="PF12802">
    <property type="entry name" value="MarR_2"/>
    <property type="match status" value="1"/>
</dbReference>
<dbReference type="Proteomes" id="UP000540909">
    <property type="component" value="Unassembled WGS sequence"/>
</dbReference>
<organism evidence="2 3">
    <name type="scientific">Rhizobium esperanzae</name>
    <dbReference type="NCBI Taxonomy" id="1967781"/>
    <lineage>
        <taxon>Bacteria</taxon>
        <taxon>Pseudomonadati</taxon>
        <taxon>Pseudomonadota</taxon>
        <taxon>Alphaproteobacteria</taxon>
        <taxon>Hyphomicrobiales</taxon>
        <taxon>Rhizobiaceae</taxon>
        <taxon>Rhizobium/Agrobacterium group</taxon>
        <taxon>Rhizobium</taxon>
    </lineage>
</organism>
<dbReference type="RefSeq" id="WP_246713606.1">
    <property type="nucleotide sequence ID" value="NZ_JACIFY010000007.1"/>
</dbReference>
<evidence type="ECO:0000313" key="3">
    <source>
        <dbReference type="Proteomes" id="UP000540909"/>
    </source>
</evidence>
<reference evidence="2 3" key="1">
    <citation type="submission" date="2020-08" db="EMBL/GenBank/DDBJ databases">
        <title>Genomic Encyclopedia of Type Strains, Phase IV (KMG-V): Genome sequencing to study the core and pangenomes of soil and plant-associated prokaryotes.</title>
        <authorList>
            <person name="Whitman W."/>
        </authorList>
    </citation>
    <scope>NUCLEOTIDE SEQUENCE [LARGE SCALE GENOMIC DNA]</scope>
    <source>
        <strain evidence="2 3">SEMIA 4089</strain>
    </source>
</reference>
<evidence type="ECO:0000313" key="2">
    <source>
        <dbReference type="EMBL" id="MBB4235820.1"/>
    </source>
</evidence>
<dbReference type="PANTHER" id="PTHR33164">
    <property type="entry name" value="TRANSCRIPTIONAL REGULATOR, MARR FAMILY"/>
    <property type="match status" value="1"/>
</dbReference>
<dbReference type="InterPro" id="IPR036388">
    <property type="entry name" value="WH-like_DNA-bd_sf"/>
</dbReference>
<evidence type="ECO:0000259" key="1">
    <source>
        <dbReference type="PROSITE" id="PS50995"/>
    </source>
</evidence>
<dbReference type="InterPro" id="IPR039422">
    <property type="entry name" value="MarR/SlyA-like"/>
</dbReference>
<dbReference type="SMART" id="SM00347">
    <property type="entry name" value="HTH_MARR"/>
    <property type="match status" value="1"/>
</dbReference>
<dbReference type="GO" id="GO:0003677">
    <property type="term" value="F:DNA binding"/>
    <property type="evidence" value="ECO:0007669"/>
    <property type="project" value="UniProtKB-KW"/>
</dbReference>
<proteinExistence type="predicted"/>
<name>A0A7W6R2Y4_9HYPH</name>
<dbReference type="Gene3D" id="1.10.10.10">
    <property type="entry name" value="Winged helix-like DNA-binding domain superfamily/Winged helix DNA-binding domain"/>
    <property type="match status" value="1"/>
</dbReference>
<keyword evidence="2" id="KW-0238">DNA-binding</keyword>
<dbReference type="InterPro" id="IPR036390">
    <property type="entry name" value="WH_DNA-bd_sf"/>
</dbReference>
<accession>A0A7W6R2Y4</accession>